<feature type="compositionally biased region" description="Low complexity" evidence="1">
    <location>
        <begin position="133"/>
        <end position="152"/>
    </location>
</feature>
<dbReference type="Proteomes" id="UP000726737">
    <property type="component" value="Unassembled WGS sequence"/>
</dbReference>
<dbReference type="OrthoDB" id="787137at2759"/>
<accession>A0A9P6QGT5</accession>
<comment type="caution">
    <text evidence="2">The sequence shown here is derived from an EMBL/GenBank/DDBJ whole genome shotgun (WGS) entry which is preliminary data.</text>
</comment>
<evidence type="ECO:0000313" key="2">
    <source>
        <dbReference type="EMBL" id="KAG0266312.1"/>
    </source>
</evidence>
<keyword evidence="3" id="KW-1185">Reference proteome</keyword>
<evidence type="ECO:0000313" key="3">
    <source>
        <dbReference type="Proteomes" id="UP000726737"/>
    </source>
</evidence>
<protein>
    <submittedName>
        <fullName evidence="2">Uncharacterized protein</fullName>
    </submittedName>
</protein>
<sequence>MDCDSHLTEDKVDEMSKDESLKYTCPPCALKVAPIRPGPGSPPNVAFVHQDVALQSLRGQIPPQPKVCGHLGGKMRVRGLVEHQGKKLGVPEVVGAGVEYDRKMVSELTALKNRNVAKRKKIRPSTKSPVRRASVASSTSSSLSSLSGSVDS</sequence>
<dbReference type="AlphaFoldDB" id="A0A9P6QGT5"/>
<feature type="region of interest" description="Disordered" evidence="1">
    <location>
        <begin position="116"/>
        <end position="152"/>
    </location>
</feature>
<proteinExistence type="predicted"/>
<dbReference type="EMBL" id="JAAAJA010000019">
    <property type="protein sequence ID" value="KAG0266312.1"/>
    <property type="molecule type" value="Genomic_DNA"/>
</dbReference>
<organism evidence="2 3">
    <name type="scientific">Mortierella polycephala</name>
    <dbReference type="NCBI Taxonomy" id="41804"/>
    <lineage>
        <taxon>Eukaryota</taxon>
        <taxon>Fungi</taxon>
        <taxon>Fungi incertae sedis</taxon>
        <taxon>Mucoromycota</taxon>
        <taxon>Mortierellomycotina</taxon>
        <taxon>Mortierellomycetes</taxon>
        <taxon>Mortierellales</taxon>
        <taxon>Mortierellaceae</taxon>
        <taxon>Mortierella</taxon>
    </lineage>
</organism>
<reference evidence="2" key="1">
    <citation type="journal article" date="2020" name="Fungal Divers.">
        <title>Resolving the Mortierellaceae phylogeny through synthesis of multi-gene phylogenetics and phylogenomics.</title>
        <authorList>
            <person name="Vandepol N."/>
            <person name="Liber J."/>
            <person name="Desiro A."/>
            <person name="Na H."/>
            <person name="Kennedy M."/>
            <person name="Barry K."/>
            <person name="Grigoriev I.V."/>
            <person name="Miller A.N."/>
            <person name="O'Donnell K."/>
            <person name="Stajich J.E."/>
            <person name="Bonito G."/>
        </authorList>
    </citation>
    <scope>NUCLEOTIDE SEQUENCE</scope>
    <source>
        <strain evidence="2">KOD948</strain>
    </source>
</reference>
<evidence type="ECO:0000256" key="1">
    <source>
        <dbReference type="SAM" id="MobiDB-lite"/>
    </source>
</evidence>
<name>A0A9P6QGT5_9FUNG</name>
<gene>
    <name evidence="2" type="ORF">BG011_002720</name>
</gene>